<evidence type="ECO:0000313" key="3">
    <source>
        <dbReference type="Proteomes" id="UP001143509"/>
    </source>
</evidence>
<accession>A0ABQ5TCU3</accession>
<keyword evidence="3" id="KW-1185">Reference proteome</keyword>
<protein>
    <submittedName>
        <fullName evidence="2">Uncharacterized protein</fullName>
    </submittedName>
</protein>
<dbReference type="Proteomes" id="UP001143509">
    <property type="component" value="Unassembled WGS sequence"/>
</dbReference>
<proteinExistence type="predicted"/>
<dbReference type="EMBL" id="BSFD01000011">
    <property type="protein sequence ID" value="GLK50131.1"/>
    <property type="molecule type" value="Genomic_DNA"/>
</dbReference>
<evidence type="ECO:0000256" key="1">
    <source>
        <dbReference type="SAM" id="MobiDB-lite"/>
    </source>
</evidence>
<feature type="compositionally biased region" description="Basic and acidic residues" evidence="1">
    <location>
        <begin position="58"/>
        <end position="85"/>
    </location>
</feature>
<organism evidence="2 3">
    <name type="scientific">Brevundimonas intermedia</name>
    <dbReference type="NCBI Taxonomy" id="74315"/>
    <lineage>
        <taxon>Bacteria</taxon>
        <taxon>Pseudomonadati</taxon>
        <taxon>Pseudomonadota</taxon>
        <taxon>Alphaproteobacteria</taxon>
        <taxon>Caulobacterales</taxon>
        <taxon>Caulobacteraceae</taxon>
        <taxon>Brevundimonas</taxon>
    </lineage>
</organism>
<reference evidence="2" key="1">
    <citation type="journal article" date="2014" name="Int. J. Syst. Evol. Microbiol.">
        <title>Complete genome of a new Firmicutes species belonging to the dominant human colonic microbiota ('Ruminococcus bicirculans') reveals two chromosomes and a selective capacity to utilize plant glucans.</title>
        <authorList>
            <consortium name="NISC Comparative Sequencing Program"/>
            <person name="Wegmann U."/>
            <person name="Louis P."/>
            <person name="Goesmann A."/>
            <person name="Henrissat B."/>
            <person name="Duncan S.H."/>
            <person name="Flint H.J."/>
        </authorList>
    </citation>
    <scope>NUCLEOTIDE SEQUENCE</scope>
    <source>
        <strain evidence="2">VKM B-1499</strain>
    </source>
</reference>
<name>A0ABQ5TCU3_9CAUL</name>
<sequence>MPIRHKPDRDEAKASPVELSHCRLAVSPFQQILPAQARAGRVRRLRPQSGGPVQRNAIDADKPHPRSCDENSGDRDDGSDLRLSSHPEAMAGIRTATRTWGLPTLDPNLMKRVEPLHAEKALAVPAERYGKGGGEDED</sequence>
<evidence type="ECO:0000313" key="2">
    <source>
        <dbReference type="EMBL" id="GLK50131.1"/>
    </source>
</evidence>
<gene>
    <name evidence="2" type="ORF">GCM10017620_31050</name>
</gene>
<reference evidence="2" key="2">
    <citation type="submission" date="2023-01" db="EMBL/GenBank/DDBJ databases">
        <authorList>
            <person name="Sun Q."/>
            <person name="Evtushenko L."/>
        </authorList>
    </citation>
    <scope>NUCLEOTIDE SEQUENCE</scope>
    <source>
        <strain evidence="2">VKM B-1499</strain>
    </source>
</reference>
<comment type="caution">
    <text evidence="2">The sequence shown here is derived from an EMBL/GenBank/DDBJ whole genome shotgun (WGS) entry which is preliminary data.</text>
</comment>
<feature type="region of interest" description="Disordered" evidence="1">
    <location>
        <begin position="38"/>
        <end position="95"/>
    </location>
</feature>